<gene>
    <name evidence="1" type="ORF">LCGC14_0855920</name>
</gene>
<name>A0A0F9PDT8_9ZZZZ</name>
<dbReference type="Pfam" id="PF05494">
    <property type="entry name" value="MlaC"/>
    <property type="match status" value="1"/>
</dbReference>
<dbReference type="PANTHER" id="PTHR36573">
    <property type="entry name" value="INTERMEMBRANE PHOSPHOLIPID TRANSPORT SYSTEM BINDING PROTEIN MLAC"/>
    <property type="match status" value="1"/>
</dbReference>
<dbReference type="InterPro" id="IPR042245">
    <property type="entry name" value="Tgt2/MlaC_sf"/>
</dbReference>
<dbReference type="InterPro" id="IPR008869">
    <property type="entry name" value="MlaC/ttg2D"/>
</dbReference>
<dbReference type="PANTHER" id="PTHR36573:SF1">
    <property type="entry name" value="INTERMEMBRANE PHOSPHOLIPID TRANSPORT SYSTEM BINDING PROTEIN MLAC"/>
    <property type="match status" value="1"/>
</dbReference>
<dbReference type="EMBL" id="LAZR01002575">
    <property type="protein sequence ID" value="KKN28284.1"/>
    <property type="molecule type" value="Genomic_DNA"/>
</dbReference>
<dbReference type="Gene3D" id="3.10.450.710">
    <property type="entry name" value="Tgt2/MlaC"/>
    <property type="match status" value="1"/>
</dbReference>
<dbReference type="AlphaFoldDB" id="A0A0F9PDT8"/>
<evidence type="ECO:0000313" key="1">
    <source>
        <dbReference type="EMBL" id="KKN28284.1"/>
    </source>
</evidence>
<organism evidence="1">
    <name type="scientific">marine sediment metagenome</name>
    <dbReference type="NCBI Taxonomy" id="412755"/>
    <lineage>
        <taxon>unclassified sequences</taxon>
        <taxon>metagenomes</taxon>
        <taxon>ecological metagenomes</taxon>
    </lineage>
</organism>
<comment type="caution">
    <text evidence="1">The sequence shown here is derived from an EMBL/GenBank/DDBJ whole genome shotgun (WGS) entry which is preliminary data.</text>
</comment>
<dbReference type="PIRSF" id="PIRSF004649">
    <property type="entry name" value="MlaC"/>
    <property type="match status" value="1"/>
</dbReference>
<sequence>MRANKYFFNKAMAALLVLFSMVGFSSFAVADDMPEPQALVKASSDKMMKSLEENKAELQADPSLIYGLVTDVLTPHFDFEKMAKLALGKNWRALSATQQSQFTDEFRLLLIRTYSTAMLEYTNEEIRFLPFRDDLKTKKVQVDMEIVQARGPAIPMSLSLYENKSTEWKVYDVKIDGISLVTNYRSTFANEIRNDGIDKLIERLAVKNEKVKA</sequence>
<reference evidence="1" key="1">
    <citation type="journal article" date="2015" name="Nature">
        <title>Complex archaea that bridge the gap between prokaryotes and eukaryotes.</title>
        <authorList>
            <person name="Spang A."/>
            <person name="Saw J.H."/>
            <person name="Jorgensen S.L."/>
            <person name="Zaremba-Niedzwiedzka K."/>
            <person name="Martijn J."/>
            <person name="Lind A.E."/>
            <person name="van Eijk R."/>
            <person name="Schleper C."/>
            <person name="Guy L."/>
            <person name="Ettema T.J."/>
        </authorList>
    </citation>
    <scope>NUCLEOTIDE SEQUENCE</scope>
</reference>
<protein>
    <submittedName>
        <fullName evidence="1">Uncharacterized protein</fullName>
    </submittedName>
</protein>
<accession>A0A0F9PDT8</accession>
<proteinExistence type="predicted"/>